<dbReference type="Pfam" id="PF00408">
    <property type="entry name" value="PGM_PMM_IV"/>
    <property type="match status" value="1"/>
</dbReference>
<dbReference type="InterPro" id="IPR005845">
    <property type="entry name" value="A-D-PHexomutase_a/b/a-II"/>
</dbReference>
<feature type="domain" description="Alpha-D-phosphohexomutase alpha/beta/alpha" evidence="12">
    <location>
        <begin position="383"/>
        <end position="513"/>
    </location>
</feature>
<evidence type="ECO:0000259" key="11">
    <source>
        <dbReference type="Pfam" id="PF00408"/>
    </source>
</evidence>
<dbReference type="AlphaFoldDB" id="D8KCA0"/>
<organism evidence="15 16">
    <name type="scientific">Nitrosococcus watsoni (strain C-113)</name>
    <dbReference type="NCBI Taxonomy" id="105559"/>
    <lineage>
        <taxon>Bacteria</taxon>
        <taxon>Pseudomonadati</taxon>
        <taxon>Pseudomonadota</taxon>
        <taxon>Gammaproteobacteria</taxon>
        <taxon>Chromatiales</taxon>
        <taxon>Chromatiaceae</taxon>
        <taxon>Nitrosococcus</taxon>
    </lineage>
</organism>
<dbReference type="PANTHER" id="PTHR43771:SF2">
    <property type="entry name" value="PHOSPHOMANNOMUTASE_PHOSPHOGLUCOMUTASE"/>
    <property type="match status" value="1"/>
</dbReference>
<feature type="domain" description="Alpha-D-phosphohexomutase alpha/beta/alpha" evidence="14">
    <location>
        <begin position="630"/>
        <end position="737"/>
    </location>
</feature>
<feature type="transmembrane region" description="Helical" evidence="10">
    <location>
        <begin position="24"/>
        <end position="47"/>
    </location>
</feature>
<gene>
    <name evidence="15" type="ordered locus">Nwat_3050</name>
</gene>
<evidence type="ECO:0000256" key="9">
    <source>
        <dbReference type="ARBA" id="ARBA00023235"/>
    </source>
</evidence>
<reference evidence="15 16" key="1">
    <citation type="submission" date="2010-06" db="EMBL/GenBank/DDBJ databases">
        <title>Complete sequence of chromosome of Nitrosococcus watsoni C-113.</title>
        <authorList>
            <consortium name="US DOE Joint Genome Institute"/>
            <person name="Lucas S."/>
            <person name="Copeland A."/>
            <person name="Lapidus A."/>
            <person name="Cheng J.-F."/>
            <person name="Bruce D."/>
            <person name="Goodwin L."/>
            <person name="Pitluck S."/>
            <person name="Malfatti S.A."/>
            <person name="Chain P.S.G."/>
            <person name="Land M."/>
            <person name="Hauser L."/>
            <person name="Kyrpides N."/>
            <person name="Ivanova N."/>
            <person name="Cambell M.A."/>
            <person name="Heidelberg J.F."/>
            <person name="Klotz M.G."/>
            <person name="Woyke T."/>
        </authorList>
    </citation>
    <scope>NUCLEOTIDE SEQUENCE [LARGE SCALE GENOMIC DNA]</scope>
    <source>
        <strain evidence="15 16">C-113</strain>
    </source>
</reference>
<dbReference type="InterPro" id="IPR005841">
    <property type="entry name" value="Alpha-D-phosphohexomutase_SF"/>
</dbReference>
<dbReference type="EMBL" id="CP002086">
    <property type="protein sequence ID" value="ADJ29771.1"/>
    <property type="molecule type" value="Genomic_DNA"/>
</dbReference>
<dbReference type="FunFam" id="3.40.120.10:FF:000001">
    <property type="entry name" value="Phosphoglucosamine mutase"/>
    <property type="match status" value="1"/>
</dbReference>
<dbReference type="KEGG" id="nwa:Nwat_3050"/>
<dbReference type="Gene3D" id="3.30.310.50">
    <property type="entry name" value="Alpha-D-phosphohexomutase, C-terminal domain"/>
    <property type="match status" value="1"/>
</dbReference>
<dbReference type="InterPro" id="IPR005843">
    <property type="entry name" value="A-D-PHexomutase_C"/>
</dbReference>
<dbReference type="EC" id="5.4.2.8" evidence="5"/>
<evidence type="ECO:0000256" key="5">
    <source>
        <dbReference type="ARBA" id="ARBA00012730"/>
    </source>
</evidence>
<dbReference type="InterPro" id="IPR005846">
    <property type="entry name" value="A-D-PHexomutase_a/b/a-III"/>
</dbReference>
<evidence type="ECO:0000313" key="16">
    <source>
        <dbReference type="Proteomes" id="UP000000393"/>
    </source>
</evidence>
<dbReference type="Pfam" id="PF02878">
    <property type="entry name" value="PGM_PMM_I"/>
    <property type="match status" value="1"/>
</dbReference>
<dbReference type="GO" id="GO:0005975">
    <property type="term" value="P:carbohydrate metabolic process"/>
    <property type="evidence" value="ECO:0007669"/>
    <property type="project" value="InterPro"/>
</dbReference>
<dbReference type="CDD" id="cd18773">
    <property type="entry name" value="PDC1_HK_sensor"/>
    <property type="match status" value="1"/>
</dbReference>
<dbReference type="InterPro" id="IPR036900">
    <property type="entry name" value="A-D-PHexomutase_C_sf"/>
</dbReference>
<dbReference type="HOGENOM" id="CLU_013562_0_0_6"/>
<dbReference type="InterPro" id="IPR016066">
    <property type="entry name" value="A-D-PHexomutase_CS"/>
</dbReference>
<evidence type="ECO:0000256" key="1">
    <source>
        <dbReference type="ARBA" id="ARBA00000586"/>
    </source>
</evidence>
<sequence>MAGKFSFFRKQSKHSLQPKEKKALGNYTFVAFLTTGFIFVGLALLFYQHWLLSSGQQFRKLIQLETQRQAVAVHAKIRSYAETLTSMARNPVLLRLVENQDKRLLRLKEQELKYAFPGAIGVRILPPGINDIDKQATPPLSYSSLALLRAAEESSGATLAEIHLLGHSGQYVAMAHRLLSPDGEVAGVLFLTLEPSVFTKALSQPGLAGGYLELRQGAKQQQAFASYGNRQLASTPPQGLIPIEGSRWQLAYWAPIQERGENTHLIFWGGLIFGLLALGLIFYARDRLFARFLREDLMTLVNLVRDLQRSQLQGRYKIHLPAFKGAAAVIQRMASDKQVTGETIAPGMAFREDAFSDEDFQTAESMKVKEQPLKQSGRIAPSIFKAYDIRGVVGKTLTPESVYEIGRAIGSEARAQSQQNIIVGRDGRLSGPELAHKLIEGLRATGCDVVDIGVVPTPLLYFAAQYLSTGSGVMLTGSHNPPDYNGMKIMLRGETLALEAIQALRRRIEAEDYTRGAGDLQTVDVVPDYIERVTSDVKLTRPLKIVVDCGNGAAGEVAPRLFRALGSEVSELYCEIDGQFPHHHPDPSQAENLEDLIAKVKATGADLGLAFDGDGDRLGVIDSQGHIIWPDRQLMLYAMDVLSRHPGATILYDIKCSRHLDQVITEYGGSPLMWKTGHSLIKAKMRETGALLAGEMSGHLFFKERWFGFDDALYAGARLLEILAADTRSSGEIFAALPNGVSTPELRIEMAEGEHFQFMEKLLHQAEFPEAAVTTIDGLRVDFEEGWGLVRPSNTTPCLVLRFEANDAEALERIEDNFRRLLLEVDPSLILPF</sequence>
<name>D8KCA0_NITWC</name>
<comment type="similarity">
    <text evidence="4">Belongs to the phosphohexose mutase family.</text>
</comment>
<dbReference type="Proteomes" id="UP000000393">
    <property type="component" value="Chromosome"/>
</dbReference>
<accession>D8KCA0</accession>
<keyword evidence="6" id="KW-0597">Phosphoprotein</keyword>
<keyword evidence="7" id="KW-0479">Metal-binding</keyword>
<keyword evidence="9 15" id="KW-0413">Isomerase</keyword>
<dbReference type="PANTHER" id="PTHR43771">
    <property type="entry name" value="PHOSPHOMANNOMUTASE"/>
    <property type="match status" value="1"/>
</dbReference>
<comment type="cofactor">
    <cofactor evidence="2">
        <name>Mg(2+)</name>
        <dbReference type="ChEBI" id="CHEBI:18420"/>
    </cofactor>
</comment>
<evidence type="ECO:0000256" key="8">
    <source>
        <dbReference type="ARBA" id="ARBA00022842"/>
    </source>
</evidence>
<dbReference type="SUPFAM" id="SSF53738">
    <property type="entry name" value="Phosphoglucomutase, first 3 domains"/>
    <property type="match status" value="3"/>
</dbReference>
<evidence type="ECO:0000256" key="4">
    <source>
        <dbReference type="ARBA" id="ARBA00010231"/>
    </source>
</evidence>
<dbReference type="Gene3D" id="3.40.120.10">
    <property type="entry name" value="Alpha-D-Glucose-1,6-Bisphosphate, subunit A, domain 3"/>
    <property type="match status" value="3"/>
</dbReference>
<protein>
    <recommendedName>
        <fullName evidence="5">phosphomannomutase</fullName>
        <ecNumber evidence="5">5.4.2.8</ecNumber>
    </recommendedName>
</protein>
<proteinExistence type="inferred from homology"/>
<dbReference type="GO" id="GO:0004615">
    <property type="term" value="F:phosphomannomutase activity"/>
    <property type="evidence" value="ECO:0007669"/>
    <property type="project" value="UniProtKB-EC"/>
</dbReference>
<evidence type="ECO:0000256" key="6">
    <source>
        <dbReference type="ARBA" id="ARBA00022553"/>
    </source>
</evidence>
<feature type="domain" description="Alpha-D-phosphohexomutase alpha/beta/alpha" evidence="13">
    <location>
        <begin position="528"/>
        <end position="625"/>
    </location>
</feature>
<feature type="domain" description="Alpha-D-phosphohexomutase C-terminal" evidence="11">
    <location>
        <begin position="761"/>
        <end position="820"/>
    </location>
</feature>
<evidence type="ECO:0000259" key="12">
    <source>
        <dbReference type="Pfam" id="PF02878"/>
    </source>
</evidence>
<dbReference type="SUPFAM" id="SSF55957">
    <property type="entry name" value="Phosphoglucomutase, C-terminal domain"/>
    <property type="match status" value="1"/>
</dbReference>
<evidence type="ECO:0000313" key="15">
    <source>
        <dbReference type="EMBL" id="ADJ29771.1"/>
    </source>
</evidence>
<evidence type="ECO:0000256" key="3">
    <source>
        <dbReference type="ARBA" id="ARBA00004699"/>
    </source>
</evidence>
<dbReference type="PRINTS" id="PR00509">
    <property type="entry name" value="PGMPMM"/>
</dbReference>
<evidence type="ECO:0000256" key="10">
    <source>
        <dbReference type="SAM" id="Phobius"/>
    </source>
</evidence>
<dbReference type="Pfam" id="PF02879">
    <property type="entry name" value="PGM_PMM_II"/>
    <property type="match status" value="1"/>
</dbReference>
<dbReference type="InterPro" id="IPR016055">
    <property type="entry name" value="A-D-PHexomutase_a/b/a-I/II/III"/>
</dbReference>
<evidence type="ECO:0000259" key="13">
    <source>
        <dbReference type="Pfam" id="PF02879"/>
    </source>
</evidence>
<evidence type="ECO:0000256" key="2">
    <source>
        <dbReference type="ARBA" id="ARBA00001946"/>
    </source>
</evidence>
<dbReference type="GO" id="GO:0000287">
    <property type="term" value="F:magnesium ion binding"/>
    <property type="evidence" value="ECO:0007669"/>
    <property type="project" value="InterPro"/>
</dbReference>
<keyword evidence="10" id="KW-0472">Membrane</keyword>
<dbReference type="Pfam" id="PF02880">
    <property type="entry name" value="PGM_PMM_III"/>
    <property type="match status" value="1"/>
</dbReference>
<feature type="transmembrane region" description="Helical" evidence="10">
    <location>
        <begin position="265"/>
        <end position="284"/>
    </location>
</feature>
<evidence type="ECO:0000259" key="14">
    <source>
        <dbReference type="Pfam" id="PF02880"/>
    </source>
</evidence>
<dbReference type="InterPro" id="IPR005844">
    <property type="entry name" value="A-D-PHexomutase_a/b/a-I"/>
</dbReference>
<dbReference type="STRING" id="105559.Nwat_3050"/>
<keyword evidence="10" id="KW-1133">Transmembrane helix</keyword>
<comment type="catalytic activity">
    <reaction evidence="1">
        <text>alpha-D-mannose 1-phosphate = D-mannose 6-phosphate</text>
        <dbReference type="Rhea" id="RHEA:11140"/>
        <dbReference type="ChEBI" id="CHEBI:58409"/>
        <dbReference type="ChEBI" id="CHEBI:58735"/>
        <dbReference type="EC" id="5.4.2.8"/>
    </reaction>
</comment>
<keyword evidence="10" id="KW-0812">Transmembrane</keyword>
<evidence type="ECO:0000256" key="7">
    <source>
        <dbReference type="ARBA" id="ARBA00022723"/>
    </source>
</evidence>
<dbReference type="CDD" id="cd03089">
    <property type="entry name" value="PMM_PGM"/>
    <property type="match status" value="1"/>
</dbReference>
<keyword evidence="8" id="KW-0460">Magnesium</keyword>
<keyword evidence="16" id="KW-1185">Reference proteome</keyword>
<dbReference type="GO" id="GO:1901137">
    <property type="term" value="P:carbohydrate derivative biosynthetic process"/>
    <property type="evidence" value="ECO:0007669"/>
    <property type="project" value="UniProtKB-ARBA"/>
</dbReference>
<comment type="pathway">
    <text evidence="3">Nucleotide-sugar biosynthesis; GDP-alpha-D-mannose biosynthesis; alpha-D-mannose 1-phosphate from D-fructose 6-phosphate: step 2/2.</text>
</comment>
<dbReference type="PROSITE" id="PS00710">
    <property type="entry name" value="PGM_PMM"/>
    <property type="match status" value="1"/>
</dbReference>
<dbReference type="eggNOG" id="COG1109">
    <property type="taxonomic scope" value="Bacteria"/>
</dbReference>